<sequence length="163" mass="17654">MTNWPPDRDELTRQLIRIVEIRLLDPIEILLEDGATTGALQRMVQAKATSWAALLLGEDDQAAALTAARLIAALYPGDTALEPPADWWRTPFGRVVAHRLGHPSTQAVSYSVAGAMLGITRQGVHDLVSRGKLARHPDGGVLVTSIRSRLNRDDSRTTSGGKS</sequence>
<accession>A0ABR7M0E4</accession>
<proteinExistence type="predicted"/>
<dbReference type="Proteomes" id="UP000805614">
    <property type="component" value="Unassembled WGS sequence"/>
</dbReference>
<dbReference type="EMBL" id="JABVEC010000044">
    <property type="protein sequence ID" value="MBC6470584.1"/>
    <property type="molecule type" value="Genomic_DNA"/>
</dbReference>
<reference evidence="1 2" key="1">
    <citation type="submission" date="2020-06" db="EMBL/GenBank/DDBJ databases">
        <title>Actinomadura xiongansis sp. nov., isolated from soil of Baiyangdian.</title>
        <authorList>
            <person name="Zhang X."/>
        </authorList>
    </citation>
    <scope>NUCLEOTIDE SEQUENCE [LARGE SCALE GENOMIC DNA]</scope>
    <source>
        <strain evidence="1 2">HBUM206468</strain>
    </source>
</reference>
<evidence type="ECO:0000313" key="1">
    <source>
        <dbReference type="EMBL" id="MBC6470584.1"/>
    </source>
</evidence>
<evidence type="ECO:0000313" key="2">
    <source>
        <dbReference type="Proteomes" id="UP000805614"/>
    </source>
</evidence>
<name>A0ABR7M0E4_9ACTN</name>
<keyword evidence="2" id="KW-1185">Reference proteome</keyword>
<gene>
    <name evidence="1" type="ORF">HKK74_34600</name>
</gene>
<comment type="caution">
    <text evidence="1">The sequence shown here is derived from an EMBL/GenBank/DDBJ whole genome shotgun (WGS) entry which is preliminary data.</text>
</comment>
<evidence type="ECO:0008006" key="3">
    <source>
        <dbReference type="Google" id="ProtNLM"/>
    </source>
</evidence>
<dbReference type="RefSeq" id="WP_187247628.1">
    <property type="nucleotide sequence ID" value="NZ_BAAAOK010000005.1"/>
</dbReference>
<protein>
    <recommendedName>
        <fullName evidence="3">DNA-binding protein</fullName>
    </recommendedName>
</protein>
<organism evidence="1 2">
    <name type="scientific">Actinomadura alba</name>
    <dbReference type="NCBI Taxonomy" id="406431"/>
    <lineage>
        <taxon>Bacteria</taxon>
        <taxon>Bacillati</taxon>
        <taxon>Actinomycetota</taxon>
        <taxon>Actinomycetes</taxon>
        <taxon>Streptosporangiales</taxon>
        <taxon>Thermomonosporaceae</taxon>
        <taxon>Actinomadura</taxon>
    </lineage>
</organism>